<gene>
    <name evidence="18" type="ORF">METZ01_LOCUS15328</name>
</gene>
<dbReference type="GO" id="GO:0006355">
    <property type="term" value="P:regulation of DNA-templated transcription"/>
    <property type="evidence" value="ECO:0007669"/>
    <property type="project" value="InterPro"/>
</dbReference>
<dbReference type="Pfam" id="PF02954">
    <property type="entry name" value="HTH_8"/>
    <property type="match status" value="1"/>
</dbReference>
<dbReference type="SUPFAM" id="SSF46689">
    <property type="entry name" value="Homeodomain-like"/>
    <property type="match status" value="1"/>
</dbReference>
<keyword evidence="11" id="KW-0010">Activator</keyword>
<keyword evidence="12" id="KW-0804">Transcription</keyword>
<keyword evidence="8" id="KW-0902">Two-component regulatory system</keyword>
<dbReference type="GO" id="GO:0005737">
    <property type="term" value="C:cytoplasm"/>
    <property type="evidence" value="ECO:0007669"/>
    <property type="project" value="UniProtKB-SubCell"/>
</dbReference>
<evidence type="ECO:0000256" key="13">
    <source>
        <dbReference type="ARBA" id="ARBA00023231"/>
    </source>
</evidence>
<dbReference type="FunFam" id="3.40.50.300:FF:000006">
    <property type="entry name" value="DNA-binding transcriptional regulator NtrC"/>
    <property type="match status" value="1"/>
</dbReference>
<dbReference type="CDD" id="cd00009">
    <property type="entry name" value="AAA"/>
    <property type="match status" value="1"/>
</dbReference>
<dbReference type="Pfam" id="PF00158">
    <property type="entry name" value="Sigma54_activat"/>
    <property type="match status" value="1"/>
</dbReference>
<evidence type="ECO:0000256" key="12">
    <source>
        <dbReference type="ARBA" id="ARBA00023163"/>
    </source>
</evidence>
<keyword evidence="10" id="KW-0238">DNA-binding</keyword>
<reference evidence="18" key="1">
    <citation type="submission" date="2018-05" db="EMBL/GenBank/DDBJ databases">
        <authorList>
            <person name="Lanie J.A."/>
            <person name="Ng W.-L."/>
            <person name="Kazmierczak K.M."/>
            <person name="Andrzejewski T.M."/>
            <person name="Davidsen T.M."/>
            <person name="Wayne K.J."/>
            <person name="Tettelin H."/>
            <person name="Glass J.I."/>
            <person name="Rusch D."/>
            <person name="Podicherti R."/>
            <person name="Tsui H.-C.T."/>
            <person name="Winkler M.E."/>
        </authorList>
    </citation>
    <scope>NUCLEOTIDE SEQUENCE</scope>
</reference>
<dbReference type="FunFam" id="1.10.8.60:FF:000014">
    <property type="entry name" value="DNA-binding transcriptional regulator NtrC"/>
    <property type="match status" value="1"/>
</dbReference>
<dbReference type="Gene3D" id="3.40.50.300">
    <property type="entry name" value="P-loop containing nucleotide triphosphate hydrolases"/>
    <property type="match status" value="1"/>
</dbReference>
<dbReference type="SUPFAM" id="SSF52172">
    <property type="entry name" value="CheY-like"/>
    <property type="match status" value="1"/>
</dbReference>
<dbReference type="PROSITE" id="PS00688">
    <property type="entry name" value="SIGMA54_INTERACT_3"/>
    <property type="match status" value="1"/>
</dbReference>
<evidence type="ECO:0000256" key="8">
    <source>
        <dbReference type="ARBA" id="ARBA00023012"/>
    </source>
</evidence>
<dbReference type="Gene3D" id="1.10.10.60">
    <property type="entry name" value="Homeodomain-like"/>
    <property type="match status" value="1"/>
</dbReference>
<dbReference type="InterPro" id="IPR027417">
    <property type="entry name" value="P-loop_NTPase"/>
</dbReference>
<dbReference type="SMART" id="SM00448">
    <property type="entry name" value="REC"/>
    <property type="match status" value="1"/>
</dbReference>
<evidence type="ECO:0000256" key="1">
    <source>
        <dbReference type="ARBA" id="ARBA00004496"/>
    </source>
</evidence>
<feature type="domain" description="Response regulatory" evidence="17">
    <location>
        <begin position="3"/>
        <end position="117"/>
    </location>
</feature>
<dbReference type="InterPro" id="IPR009057">
    <property type="entry name" value="Homeodomain-like_sf"/>
</dbReference>
<proteinExistence type="predicted"/>
<dbReference type="InterPro" id="IPR011006">
    <property type="entry name" value="CheY-like_superfamily"/>
</dbReference>
<dbReference type="PANTHER" id="PTHR32071">
    <property type="entry name" value="TRANSCRIPTIONAL REGULATORY PROTEIN"/>
    <property type="match status" value="1"/>
</dbReference>
<dbReference type="PANTHER" id="PTHR32071:SF95">
    <property type="entry name" value="DNA-BINDING TRANSCRIPTIONAL REGULATOR NTRC"/>
    <property type="match status" value="1"/>
</dbReference>
<dbReference type="InterPro" id="IPR001789">
    <property type="entry name" value="Sig_transdc_resp-reg_receiver"/>
</dbReference>
<dbReference type="PROSITE" id="PS50110">
    <property type="entry name" value="RESPONSE_REGULATORY"/>
    <property type="match status" value="1"/>
</dbReference>
<evidence type="ECO:0000256" key="14">
    <source>
        <dbReference type="ARBA" id="ARBA00029881"/>
    </source>
</evidence>
<evidence type="ECO:0000256" key="5">
    <source>
        <dbReference type="ARBA" id="ARBA00022553"/>
    </source>
</evidence>
<dbReference type="InterPro" id="IPR058031">
    <property type="entry name" value="AAA_lid_NorR"/>
</dbReference>
<protein>
    <recommendedName>
        <fullName evidence="2">DNA-binding transcriptional regulator NtrC</fullName>
    </recommendedName>
    <alternativeName>
        <fullName evidence="14">Nitrogen regulation protein NR(I)</fullName>
    </alternativeName>
    <alternativeName>
        <fullName evidence="15">Nitrogen regulator I</fullName>
    </alternativeName>
</protein>
<keyword evidence="5" id="KW-0597">Phosphoprotein</keyword>
<dbReference type="InterPro" id="IPR025944">
    <property type="entry name" value="Sigma_54_int_dom_CS"/>
</dbReference>
<dbReference type="InterPro" id="IPR002078">
    <property type="entry name" value="Sigma_54_int"/>
</dbReference>
<evidence type="ECO:0000256" key="10">
    <source>
        <dbReference type="ARBA" id="ARBA00023125"/>
    </source>
</evidence>
<accession>A0A381P7A3</accession>
<evidence type="ECO:0000256" key="4">
    <source>
        <dbReference type="ARBA" id="ARBA00022491"/>
    </source>
</evidence>
<keyword evidence="13" id="KW-0535">Nitrogen fixation</keyword>
<evidence type="ECO:0000313" key="18">
    <source>
        <dbReference type="EMBL" id="SUZ62474.1"/>
    </source>
</evidence>
<dbReference type="Gene3D" id="1.10.8.60">
    <property type="match status" value="1"/>
</dbReference>
<keyword evidence="3" id="KW-0963">Cytoplasm</keyword>
<evidence type="ECO:0000256" key="15">
    <source>
        <dbReference type="ARBA" id="ARBA00031910"/>
    </source>
</evidence>
<organism evidence="18">
    <name type="scientific">marine metagenome</name>
    <dbReference type="NCBI Taxonomy" id="408172"/>
    <lineage>
        <taxon>unclassified sequences</taxon>
        <taxon>metagenomes</taxon>
        <taxon>ecological metagenomes</taxon>
    </lineage>
</organism>
<evidence type="ECO:0000256" key="2">
    <source>
        <dbReference type="ARBA" id="ARBA00019059"/>
    </source>
</evidence>
<dbReference type="Gene3D" id="3.40.50.2300">
    <property type="match status" value="1"/>
</dbReference>
<comment type="subcellular location">
    <subcellularLocation>
        <location evidence="1">Cytoplasm</location>
    </subcellularLocation>
</comment>
<dbReference type="GO" id="GO:0005524">
    <property type="term" value="F:ATP binding"/>
    <property type="evidence" value="ECO:0007669"/>
    <property type="project" value="UniProtKB-KW"/>
</dbReference>
<keyword evidence="6" id="KW-0547">Nucleotide-binding</keyword>
<evidence type="ECO:0000259" key="17">
    <source>
        <dbReference type="PROSITE" id="PS50110"/>
    </source>
</evidence>
<dbReference type="GO" id="GO:0043565">
    <property type="term" value="F:sequence-specific DNA binding"/>
    <property type="evidence" value="ECO:0007669"/>
    <property type="project" value="InterPro"/>
</dbReference>
<keyword evidence="9" id="KW-0805">Transcription regulation</keyword>
<keyword evidence="7" id="KW-0067">ATP-binding</keyword>
<name>A0A381P7A3_9ZZZZ</name>
<dbReference type="SUPFAM" id="SSF52540">
    <property type="entry name" value="P-loop containing nucleoside triphosphate hydrolases"/>
    <property type="match status" value="1"/>
</dbReference>
<evidence type="ECO:0000259" key="16">
    <source>
        <dbReference type="PROSITE" id="PS50045"/>
    </source>
</evidence>
<dbReference type="Pfam" id="PF25601">
    <property type="entry name" value="AAA_lid_14"/>
    <property type="match status" value="1"/>
</dbReference>
<keyword evidence="4" id="KW-0678">Repressor</keyword>
<dbReference type="GO" id="GO:0000160">
    <property type="term" value="P:phosphorelay signal transduction system"/>
    <property type="evidence" value="ECO:0007669"/>
    <property type="project" value="UniProtKB-KW"/>
</dbReference>
<dbReference type="SMART" id="SM00382">
    <property type="entry name" value="AAA"/>
    <property type="match status" value="1"/>
</dbReference>
<evidence type="ECO:0000256" key="3">
    <source>
        <dbReference type="ARBA" id="ARBA00022490"/>
    </source>
</evidence>
<evidence type="ECO:0000256" key="11">
    <source>
        <dbReference type="ARBA" id="ARBA00023159"/>
    </source>
</evidence>
<dbReference type="InterPro" id="IPR003593">
    <property type="entry name" value="AAA+_ATPase"/>
</dbReference>
<dbReference type="Pfam" id="PF00072">
    <property type="entry name" value="Response_reg"/>
    <property type="match status" value="1"/>
</dbReference>
<feature type="domain" description="Sigma-54 factor interaction" evidence="16">
    <location>
        <begin position="142"/>
        <end position="371"/>
    </location>
</feature>
<evidence type="ECO:0000256" key="9">
    <source>
        <dbReference type="ARBA" id="ARBA00023015"/>
    </source>
</evidence>
<dbReference type="InterPro" id="IPR002197">
    <property type="entry name" value="HTH_Fis"/>
</dbReference>
<dbReference type="PROSITE" id="PS50045">
    <property type="entry name" value="SIGMA54_INTERACT_4"/>
    <property type="match status" value="1"/>
</dbReference>
<evidence type="ECO:0000256" key="6">
    <source>
        <dbReference type="ARBA" id="ARBA00022741"/>
    </source>
</evidence>
<dbReference type="PRINTS" id="PR01590">
    <property type="entry name" value="HTHFIS"/>
</dbReference>
<dbReference type="EMBL" id="UINC01000872">
    <property type="protein sequence ID" value="SUZ62474.1"/>
    <property type="molecule type" value="Genomic_DNA"/>
</dbReference>
<dbReference type="AlphaFoldDB" id="A0A381P7A3"/>
<sequence>MDKLLLIDDEDDVRYSFKRIFSSPDLNLETAASGEEGLKVIKSFQPDLVLMDVRMGGINGLETLRRIRQDDAKLPVIMMTAYGTTQTAIDAMKLGAYDYLLKPFDVPKLKQIVADALKAARDMRQVVACEPLLETEDYDLGIVGRSQPMQEVFKMIGQLAGSDATALVTGESGTGKELVARAIYHNSRRNDKSYLPINCAAIPENLLESELFGHEKGSFTGAISQRIGKFEQCDKGTLFLDEIGDMTLSTQAKILRVLQSGTIERVGGNKPIVVDVRIIAATNKRLEEAVASREFREDLFYRLNVVRVSLPTLRERREDIPLLVDYFLKTIASAEGRKPKSILEDAQERLMQHDWPGNVRELENVIRRTIVMAKGEAIRADDLPTDIRSVGRDPAGTSQALGQAEPPLAAAIDLGTISAKLFHWAKERPDIAVLPAVERELIAHALRETNGNQVRAAKLLGITRATLRKRIEKFSIKQAVSVE</sequence>
<evidence type="ECO:0000256" key="7">
    <source>
        <dbReference type="ARBA" id="ARBA00022840"/>
    </source>
</evidence>